<dbReference type="InterPro" id="IPR016187">
    <property type="entry name" value="CTDL_fold"/>
</dbReference>
<gene>
    <name evidence="2" type="ORF">BJP36_07755</name>
</gene>
<dbReference type="SUPFAM" id="SSF56436">
    <property type="entry name" value="C-type lectin-like"/>
    <property type="match status" value="1"/>
</dbReference>
<evidence type="ECO:0000313" key="2">
    <source>
        <dbReference type="EMBL" id="AOY79840.2"/>
    </source>
</evidence>
<dbReference type="EMBL" id="CP017708">
    <property type="protein sequence ID" value="AOY79840.2"/>
    <property type="molecule type" value="Genomic_DNA"/>
</dbReference>
<dbReference type="PANTHER" id="PTHR23150:SF19">
    <property type="entry name" value="FORMYLGLYCINE-GENERATING ENZYME"/>
    <property type="match status" value="1"/>
</dbReference>
<reference evidence="3" key="1">
    <citation type="submission" date="2016-10" db="EMBL/GenBank/DDBJ databases">
        <title>Comparative genomics uncovers the prolific and rare metabolic potential of the cyanobacterial genus Moorea.</title>
        <authorList>
            <person name="Leao T."/>
            <person name="Castelao G."/>
            <person name="Korobeynikov A."/>
            <person name="Monroe E.A."/>
            <person name="Podell S."/>
            <person name="Glukhov E."/>
            <person name="Allen E."/>
            <person name="Gerwick W.H."/>
            <person name="Gerwick L."/>
        </authorList>
    </citation>
    <scope>NUCLEOTIDE SEQUENCE [LARGE SCALE GENOMIC DNA]</scope>
    <source>
        <strain evidence="3">JHB</strain>
    </source>
</reference>
<dbReference type="InterPro" id="IPR005532">
    <property type="entry name" value="SUMF_dom"/>
</dbReference>
<protein>
    <submittedName>
        <fullName evidence="2">Formylglycine-generating enzyme family protein</fullName>
    </submittedName>
</protein>
<evidence type="ECO:0000313" key="3">
    <source>
        <dbReference type="Proteomes" id="UP000176944"/>
    </source>
</evidence>
<dbReference type="Proteomes" id="UP000176944">
    <property type="component" value="Chromosome"/>
</dbReference>
<feature type="domain" description="Sulfatase-modifying factor enzyme-like" evidence="1">
    <location>
        <begin position="368"/>
        <end position="604"/>
    </location>
</feature>
<dbReference type="Gene3D" id="3.90.1580.10">
    <property type="entry name" value="paralog of FGE (formylglycine-generating enzyme)"/>
    <property type="match status" value="1"/>
</dbReference>
<dbReference type="InterPro" id="IPR051043">
    <property type="entry name" value="Sulfatase_Mod_Factor_Kinase"/>
</dbReference>
<organism evidence="2 3">
    <name type="scientific">Moorena producens (strain JHB)</name>
    <dbReference type="NCBI Taxonomy" id="1454205"/>
    <lineage>
        <taxon>Bacteria</taxon>
        <taxon>Bacillati</taxon>
        <taxon>Cyanobacteriota</taxon>
        <taxon>Cyanophyceae</taxon>
        <taxon>Coleofasciculales</taxon>
        <taxon>Coleofasciculaceae</taxon>
        <taxon>Moorena</taxon>
    </lineage>
</organism>
<proteinExistence type="predicted"/>
<dbReference type="Pfam" id="PF03781">
    <property type="entry name" value="FGE-sulfatase"/>
    <property type="match status" value="1"/>
</dbReference>
<dbReference type="PANTHER" id="PTHR23150">
    <property type="entry name" value="SULFATASE MODIFYING FACTOR 1, 2"/>
    <property type="match status" value="1"/>
</dbReference>
<accession>A0A1D9FXF2</accession>
<evidence type="ECO:0000259" key="1">
    <source>
        <dbReference type="Pfam" id="PF03781"/>
    </source>
</evidence>
<name>A0A1D9FXF2_MOOP1</name>
<dbReference type="InterPro" id="IPR042095">
    <property type="entry name" value="SUMF_sf"/>
</dbReference>
<dbReference type="GO" id="GO:0120147">
    <property type="term" value="F:formylglycine-generating oxidase activity"/>
    <property type="evidence" value="ECO:0007669"/>
    <property type="project" value="TreeGrafter"/>
</dbReference>
<dbReference type="AlphaFoldDB" id="A0A1D9FXF2"/>
<sequence>MPTLTVRYGTGYPNTGYEAENEGEPVPNAPYEACPSCLLPFAFCLFLQYVCSQPRYKHYMTQASASTTEIASPDIIQRIQSFRDKFGDPHLYFAYHAAFPIALTPDLLYCLWANFQQDIQGDNLNIPWIAVADLLLFPLCHEVGHELYEMELETRNVLLEELNNNPRFNQHNHQRIKMLAHFLLAYIKPQLNSPKNSVRTIAQAQRWTALAYIDPEAAAHDLALQLTQLSLDQKTEWVRMSKLAETLATPLREGQFEDLLIYLEGMRDLARGHEQGAASKFDQLPTPNNCLVVAGVTLPIPEFEKSVWTINTVKVHPPSLHPLEFERAELIKQPRLQGLGSKWLISCYWGQAEVFYEQLGQHSLSVLEMVQIPGGEFQMGSPEKEGDYREQPQHLVNLAPFFLSRFPVTQAQWGAIARNDKVRIDLPPAPSRFPGENLPVEGVTWFEAIEFCERLQLQTDRPYRLPSEAEWEYACRAGTATPFHFGETISGKVATYDGTQEYRSGPKRYYYFSQQTTEVGSHQAANAFGLEDLHGNVWEWCADHWYENYIDAPVDGTARTTNSRGSHRIIRGGSWIDPPNVCRSGYRNGVPPDNKVLTIGLRVALSIQA</sequence>